<dbReference type="InterPro" id="IPR002514">
    <property type="entry name" value="Transposase_8"/>
</dbReference>
<dbReference type="InterPro" id="IPR036388">
    <property type="entry name" value="WH-like_DNA-bd_sf"/>
</dbReference>
<dbReference type="AlphaFoldDB" id="X0VTL8"/>
<sequence length="105" mass="12015">MPKQRRSFSGAEKTAILREHLIEKVPISEVCDKHGLQPAMFYQWQKKLFENGAAVFDQPHRKSSRQEAAETRRIAALEAKMQEKNEVLAELMGEHVALKKTLGEL</sequence>
<proteinExistence type="predicted"/>
<dbReference type="InterPro" id="IPR010921">
    <property type="entry name" value="Trp_repressor/repl_initiator"/>
</dbReference>
<accession>X0VTL8</accession>
<dbReference type="Pfam" id="PF01527">
    <property type="entry name" value="HTH_Tnp_1"/>
    <property type="match status" value="1"/>
</dbReference>
<dbReference type="SUPFAM" id="SSF48295">
    <property type="entry name" value="TrpR-like"/>
    <property type="match status" value="1"/>
</dbReference>
<dbReference type="Gene3D" id="1.10.10.10">
    <property type="entry name" value="Winged helix-like DNA-binding domain superfamily/Winged helix DNA-binding domain"/>
    <property type="match status" value="1"/>
</dbReference>
<comment type="caution">
    <text evidence="1">The sequence shown here is derived from an EMBL/GenBank/DDBJ whole genome shotgun (WGS) entry which is preliminary data.</text>
</comment>
<organism evidence="1">
    <name type="scientific">marine sediment metagenome</name>
    <dbReference type="NCBI Taxonomy" id="412755"/>
    <lineage>
        <taxon>unclassified sequences</taxon>
        <taxon>metagenomes</taxon>
        <taxon>ecological metagenomes</taxon>
    </lineage>
</organism>
<evidence type="ECO:0000313" key="1">
    <source>
        <dbReference type="EMBL" id="GAG21590.1"/>
    </source>
</evidence>
<dbReference type="GO" id="GO:0006313">
    <property type="term" value="P:DNA transposition"/>
    <property type="evidence" value="ECO:0007669"/>
    <property type="project" value="InterPro"/>
</dbReference>
<dbReference type="GO" id="GO:0043565">
    <property type="term" value="F:sequence-specific DNA binding"/>
    <property type="evidence" value="ECO:0007669"/>
    <property type="project" value="InterPro"/>
</dbReference>
<protein>
    <recommendedName>
        <fullName evidence="2">Transposase</fullName>
    </recommendedName>
</protein>
<dbReference type="GO" id="GO:0004803">
    <property type="term" value="F:transposase activity"/>
    <property type="evidence" value="ECO:0007669"/>
    <property type="project" value="InterPro"/>
</dbReference>
<evidence type="ECO:0008006" key="2">
    <source>
        <dbReference type="Google" id="ProtNLM"/>
    </source>
</evidence>
<gene>
    <name evidence="1" type="ORF">S01H1_56821</name>
</gene>
<name>X0VTL8_9ZZZZ</name>
<reference evidence="1" key="1">
    <citation type="journal article" date="2014" name="Front. Microbiol.">
        <title>High frequency of phylogenetically diverse reductive dehalogenase-homologous genes in deep subseafloor sedimentary metagenomes.</title>
        <authorList>
            <person name="Kawai M."/>
            <person name="Futagami T."/>
            <person name="Toyoda A."/>
            <person name="Takaki Y."/>
            <person name="Nishi S."/>
            <person name="Hori S."/>
            <person name="Arai W."/>
            <person name="Tsubouchi T."/>
            <person name="Morono Y."/>
            <person name="Uchiyama I."/>
            <person name="Ito T."/>
            <person name="Fujiyama A."/>
            <person name="Inagaki F."/>
            <person name="Takami H."/>
        </authorList>
    </citation>
    <scope>NUCLEOTIDE SEQUENCE</scope>
    <source>
        <strain evidence="1">Expedition CK06-06</strain>
    </source>
</reference>
<dbReference type="EMBL" id="BARS01037023">
    <property type="protein sequence ID" value="GAG21590.1"/>
    <property type="molecule type" value="Genomic_DNA"/>
</dbReference>